<organism evidence="3 4">
    <name type="scientific">Brochothrix campestris FSL F6-1037</name>
    <dbReference type="NCBI Taxonomy" id="1265861"/>
    <lineage>
        <taxon>Bacteria</taxon>
        <taxon>Bacillati</taxon>
        <taxon>Bacillota</taxon>
        <taxon>Bacilli</taxon>
        <taxon>Bacillales</taxon>
        <taxon>Listeriaceae</taxon>
        <taxon>Brochothrix</taxon>
    </lineage>
</organism>
<evidence type="ECO:0000256" key="1">
    <source>
        <dbReference type="ARBA" id="ARBA00006484"/>
    </source>
</evidence>
<evidence type="ECO:0000313" key="3">
    <source>
        <dbReference type="EMBL" id="EUJ42044.1"/>
    </source>
</evidence>
<gene>
    <name evidence="3" type="ORF">BCAMP_01545</name>
</gene>
<proteinExistence type="inferred from homology"/>
<protein>
    <submittedName>
        <fullName evidence="3">NADP oxidoreductase coenzyme F420-dependent</fullName>
    </submittedName>
</protein>
<dbReference type="STRING" id="1265861.BCAMP_01545"/>
<dbReference type="Proteomes" id="UP000019243">
    <property type="component" value="Unassembled WGS sequence"/>
</dbReference>
<reference evidence="3 4" key="1">
    <citation type="submission" date="2012-12" db="EMBL/GenBank/DDBJ databases">
        <title>Novel taxa of Listeriaceae from agricultural environments in the United States.</title>
        <authorList>
            <person name="den Bakker H.C."/>
            <person name="Allred A."/>
            <person name="Warchocki S."/>
            <person name="Wright E.M."/>
            <person name="Burrell A."/>
            <person name="Nightingale K.K."/>
            <person name="Kephart D."/>
            <person name="Wiedmann M."/>
        </authorList>
    </citation>
    <scope>NUCLEOTIDE SEQUENCE [LARGE SCALE GENOMIC DNA]</scope>
    <source>
        <strain evidence="3 4">FSL F6-1037</strain>
    </source>
</reference>
<dbReference type="InterPro" id="IPR002347">
    <property type="entry name" value="SDR_fam"/>
</dbReference>
<dbReference type="PATRIC" id="fig|1265861.3.peg.300"/>
<dbReference type="Pfam" id="PF13561">
    <property type="entry name" value="adh_short_C2"/>
    <property type="match status" value="1"/>
</dbReference>
<keyword evidence="2" id="KW-0560">Oxidoreductase</keyword>
<evidence type="ECO:0000313" key="4">
    <source>
        <dbReference type="Proteomes" id="UP000019243"/>
    </source>
</evidence>
<dbReference type="Gene3D" id="3.40.50.720">
    <property type="entry name" value="NAD(P)-binding Rossmann-like Domain"/>
    <property type="match status" value="1"/>
</dbReference>
<dbReference type="PANTHER" id="PTHR43669">
    <property type="entry name" value="5-KETO-D-GLUCONATE 5-REDUCTASE"/>
    <property type="match status" value="1"/>
</dbReference>
<dbReference type="PANTHER" id="PTHR43669:SF3">
    <property type="entry name" value="ALCOHOL DEHYDROGENASE, PUTATIVE (AFU_ORTHOLOGUE AFUA_3G03445)-RELATED"/>
    <property type="match status" value="1"/>
</dbReference>
<accession>W7CQX2</accession>
<dbReference type="AlphaFoldDB" id="W7CQX2"/>
<comment type="similarity">
    <text evidence="1">Belongs to the short-chain dehydrogenases/reductases (SDR) family.</text>
</comment>
<dbReference type="RefSeq" id="WP_035313057.1">
    <property type="nucleotide sequence ID" value="NZ_AODH01000004.1"/>
</dbReference>
<dbReference type="EMBL" id="AODH01000004">
    <property type="protein sequence ID" value="EUJ42044.1"/>
    <property type="molecule type" value="Genomic_DNA"/>
</dbReference>
<dbReference type="OrthoDB" id="9803333at2"/>
<sequence length="243" mass="26645">MYKDKIVVVAGGTGSVGEGIAKWFVSQGATVVIPTRNMTKIAKVQAYIAPNGKNLHFIEGNIADETDAIRVRDEIIATYGQIDAMVSSLFGWWSGDKLTDLSLERWNYIINSSLTTHFIVAKTFIPYIAPRGSYSFIVGLSSVRPVPHSGPISVANAAELMLRRVLSAENDPNQIRINDINLGPINTRSRGAMYSSPDYIDAVEVGRIAGIIAFEEGQNITDASIALRLKTNYHEWLTQMGIN</sequence>
<name>W7CQX2_9LIST</name>
<keyword evidence="4" id="KW-1185">Reference proteome</keyword>
<dbReference type="InterPro" id="IPR036291">
    <property type="entry name" value="NAD(P)-bd_dom_sf"/>
</dbReference>
<dbReference type="CDD" id="cd05233">
    <property type="entry name" value="SDR_c"/>
    <property type="match status" value="1"/>
</dbReference>
<comment type="caution">
    <text evidence="3">The sequence shown here is derived from an EMBL/GenBank/DDBJ whole genome shotgun (WGS) entry which is preliminary data.</text>
</comment>
<dbReference type="SUPFAM" id="SSF51735">
    <property type="entry name" value="NAD(P)-binding Rossmann-fold domains"/>
    <property type="match status" value="1"/>
</dbReference>
<dbReference type="GO" id="GO:0016491">
    <property type="term" value="F:oxidoreductase activity"/>
    <property type="evidence" value="ECO:0007669"/>
    <property type="project" value="UniProtKB-KW"/>
</dbReference>
<evidence type="ECO:0000256" key="2">
    <source>
        <dbReference type="ARBA" id="ARBA00023002"/>
    </source>
</evidence>